<accession>A0AAV1EGE4</accession>
<feature type="compositionally biased region" description="Polar residues" evidence="4">
    <location>
        <begin position="1316"/>
        <end position="1329"/>
    </location>
</feature>
<feature type="region of interest" description="Disordered" evidence="4">
    <location>
        <begin position="168"/>
        <end position="192"/>
    </location>
</feature>
<keyword evidence="3" id="KW-0862">Zinc</keyword>
<organism evidence="7 8">
    <name type="scientific">Oldenlandia corymbosa var. corymbosa</name>
    <dbReference type="NCBI Taxonomy" id="529605"/>
    <lineage>
        <taxon>Eukaryota</taxon>
        <taxon>Viridiplantae</taxon>
        <taxon>Streptophyta</taxon>
        <taxon>Embryophyta</taxon>
        <taxon>Tracheophyta</taxon>
        <taxon>Spermatophyta</taxon>
        <taxon>Magnoliopsida</taxon>
        <taxon>eudicotyledons</taxon>
        <taxon>Gunneridae</taxon>
        <taxon>Pentapetalae</taxon>
        <taxon>asterids</taxon>
        <taxon>lamiids</taxon>
        <taxon>Gentianales</taxon>
        <taxon>Rubiaceae</taxon>
        <taxon>Rubioideae</taxon>
        <taxon>Spermacoceae</taxon>
        <taxon>Hedyotis-Oldenlandia complex</taxon>
        <taxon>Oldenlandia</taxon>
    </lineage>
</organism>
<evidence type="ECO:0000256" key="3">
    <source>
        <dbReference type="ARBA" id="ARBA00022833"/>
    </source>
</evidence>
<feature type="region of interest" description="Disordered" evidence="4">
    <location>
        <begin position="1115"/>
        <end position="1146"/>
    </location>
</feature>
<dbReference type="InterPro" id="IPR055300">
    <property type="entry name" value="CWZF3/5/7"/>
</dbReference>
<keyword evidence="5" id="KW-0732">Signal</keyword>
<feature type="compositionally biased region" description="Low complexity" evidence="4">
    <location>
        <begin position="1042"/>
        <end position="1053"/>
    </location>
</feature>
<feature type="compositionally biased region" description="Low complexity" evidence="4">
    <location>
        <begin position="305"/>
        <end position="314"/>
    </location>
</feature>
<feature type="compositionally biased region" description="Basic and acidic residues" evidence="4">
    <location>
        <begin position="1291"/>
        <end position="1307"/>
    </location>
</feature>
<feature type="compositionally biased region" description="Low complexity" evidence="4">
    <location>
        <begin position="229"/>
        <end position="244"/>
    </location>
</feature>
<feature type="region of interest" description="Disordered" evidence="4">
    <location>
        <begin position="1257"/>
        <end position="1364"/>
    </location>
</feature>
<evidence type="ECO:0000313" key="7">
    <source>
        <dbReference type="EMBL" id="CAI9118768.1"/>
    </source>
</evidence>
<dbReference type="Gene3D" id="3.30.40.100">
    <property type="match status" value="1"/>
</dbReference>
<feature type="region of interest" description="Disordered" evidence="4">
    <location>
        <begin position="292"/>
        <end position="437"/>
    </location>
</feature>
<keyword evidence="1" id="KW-0479">Metal-binding</keyword>
<gene>
    <name evidence="7" type="ORF">OLC1_LOCUS24559</name>
</gene>
<feature type="compositionally biased region" description="Polar residues" evidence="4">
    <location>
        <begin position="1272"/>
        <end position="1282"/>
    </location>
</feature>
<evidence type="ECO:0000256" key="4">
    <source>
        <dbReference type="SAM" id="MobiDB-lite"/>
    </source>
</evidence>
<dbReference type="PANTHER" id="PTHR46524:SF12">
    <property type="entry name" value="CW-TYPE DOMAIN-CONTAINING PROTEIN"/>
    <property type="match status" value="1"/>
</dbReference>
<feature type="region of interest" description="Disordered" evidence="4">
    <location>
        <begin position="454"/>
        <end position="497"/>
    </location>
</feature>
<dbReference type="Pfam" id="PF24756">
    <property type="entry name" value="THD_CWZF3-5-7"/>
    <property type="match status" value="1"/>
</dbReference>
<keyword evidence="8" id="KW-1185">Reference proteome</keyword>
<proteinExistence type="predicted"/>
<name>A0AAV1EGE4_OLDCO</name>
<feature type="compositionally biased region" description="Basic and acidic residues" evidence="4">
    <location>
        <begin position="933"/>
        <end position="947"/>
    </location>
</feature>
<feature type="compositionally biased region" description="Polar residues" evidence="4">
    <location>
        <begin position="357"/>
        <end position="369"/>
    </location>
</feature>
<dbReference type="PROSITE" id="PS51050">
    <property type="entry name" value="ZF_CW"/>
    <property type="match status" value="1"/>
</dbReference>
<feature type="region of interest" description="Disordered" evidence="4">
    <location>
        <begin position="1038"/>
        <end position="1076"/>
    </location>
</feature>
<evidence type="ECO:0000313" key="8">
    <source>
        <dbReference type="Proteomes" id="UP001161247"/>
    </source>
</evidence>
<feature type="compositionally biased region" description="Basic and acidic residues" evidence="4">
    <location>
        <begin position="999"/>
        <end position="1010"/>
    </location>
</feature>
<reference evidence="7" key="1">
    <citation type="submission" date="2023-03" db="EMBL/GenBank/DDBJ databases">
        <authorList>
            <person name="Julca I."/>
        </authorList>
    </citation>
    <scope>NUCLEOTIDE SEQUENCE</scope>
</reference>
<feature type="compositionally biased region" description="Basic and acidic residues" evidence="4">
    <location>
        <begin position="316"/>
        <end position="355"/>
    </location>
</feature>
<feature type="region of interest" description="Disordered" evidence="4">
    <location>
        <begin position="914"/>
        <end position="1010"/>
    </location>
</feature>
<evidence type="ECO:0000256" key="2">
    <source>
        <dbReference type="ARBA" id="ARBA00022771"/>
    </source>
</evidence>
<dbReference type="Proteomes" id="UP001161247">
    <property type="component" value="Chromosome 9"/>
</dbReference>
<dbReference type="EMBL" id="OX459126">
    <property type="protein sequence ID" value="CAI9118768.1"/>
    <property type="molecule type" value="Genomic_DNA"/>
</dbReference>
<feature type="domain" description="CW-type" evidence="6">
    <location>
        <begin position="661"/>
        <end position="714"/>
    </location>
</feature>
<sequence length="1670" mass="183718">MIFVRRLELLVFALIIWCLISNTYHPHLSVCKFVLLCCMFSNFSFQNVGASNSVLSLLKDEKVQSVLGHFQKDFEGGLSAEDLGATYGGYGSFLPTYQRAPIKSQPKSPQRVQIHSNARSPISLRREGSAQTATALPDVPFSQRKGTAATCGMQTFQEIMVPSADSSVRQDSSLASAPVGEKFPKKHQQATDRPVVVNEKRTLKFRIKVGSDKGTQKNAAIYSGLGLTSPSSSTGNSLGESEGNLFGSRETPGQSLSSILQMLTSVVVTGGLLVSPLRDHFLSFNSKFPKESKPGATIMLKRNKSATSADDSTSLSREDLLTKKPTEVRKSDMRKEAKYGNGKAFEDDMHSRLKDSSGAQMLQNKQSLASDVPEKRTSESVEGSAKAIGTSRECDDGALSSKRGVSKATMKDRDTGNELVNGESLESISGQNGGKFNHREAKGVSLQLAMKKERISSQKDLPSGYSEGPRANAQINPASVRGDTDVSEGEGDCKGHDSLLMLKPRMKTSSSEQGELRMVDTDSKFSLENKKNSKRAEVKGRVSSNSVLISRKAGVSVVVKEKGIKRDSCKVYESREDLLETNSQIRNKGVDMLEANTGGRVKELKLDTVKEKNAHDRSKEKLKKFDDSGISGSLLKDPPSVGLLPNTGPILGGEQAASAPVLIEEHWVCCDSCQKWRLLPFGMKPEDLPEKWLCRMLNWLPGMNRCDISEEETTKALQALSQLPPPENQPGFQVHADKSASGVYPVDQQLVNHNNQNLSIDHMHTGRKKIHKAKDSVVPFSKVKNFQQDVVKRESSKDGKQQLLASKTNYIPSSHHSNKPEIVVKKEHSDRQNLDFVTGGDAKPKKKVKRELDQEDHEIQKRIKTENASTIENFHNSTPCHGRLRFSLNNIPITRASIKDEDYFPKELKFDARNGLQSSTRKSRNDASGLPDTEQRGMVRKSNDKEKPSKKRKLKDGRNDSEILPSEGSQLCDRNVAVKEESSDIGFTRNKKPRVLQTDGKDSGRNKCTPDLKRMKTRVKIPSQITMEDLESLKKDLGCDPVSTAATSSSSKVSDSRKTRSSYQEMKGSPVESVSSSPIRMFIRNKLSPKSAVLGLDDSKAGEFPANRSHRNFVAGDGNYVSKRNGMPKKRQSSNVLQPEANDNPLMNLLGTGAEDKFRGESKVGIEPSTLHGNSTDNNPDLLEGHSPYPLDLRASQLDKDRTKIQGSIHGISLKASSFPKDKKCNLNSLGALETACDQLNAPGVLNLRRSSKVETETLRSHGAASGVANDAKQTFLDQSGYKSAKGNENGVKRESRKLPDGSRDDIMQAGERTGSGLSNSGAQVTKNLSTKEDCGSAKSKVDHHSEDDHEVSASKSTPETLNGSHLHVQSHDVSTFNEVPKLSKDPSRTVNQNEPRKIIGRPVPDQHVVQDTNRLDLSRKDVSCHVPLALKEAEELRRYADQIKVSGFVFECNETYFQAALKFLHGASLLENDSYRELNQIQIYLSAAKLFESCAHEYEQQQEMAPAALTYKCMEVAYMKVVYCKSSNSSKHWHELQASLQNATQGESPSSSASDIDHLNNQVVVEKAPLSKSDGSSSGSHVIAPKNRPNFVRLLDFTKDVNSAMEASEKSQNAFVAANLILEKAKNEEGKIALKRVIDFNFQDVEEFVHLVRIAVESISRKGFGGSRD</sequence>
<dbReference type="InterPro" id="IPR056406">
    <property type="entry name" value="THD_CWZF3/5/7"/>
</dbReference>
<evidence type="ECO:0000256" key="5">
    <source>
        <dbReference type="SAM" id="SignalP"/>
    </source>
</evidence>
<feature type="compositionally biased region" description="Basic and acidic residues" evidence="4">
    <location>
        <begin position="1330"/>
        <end position="1353"/>
    </location>
</feature>
<protein>
    <submittedName>
        <fullName evidence="7">OLC1v1020380C1</fullName>
    </submittedName>
</protein>
<feature type="chain" id="PRO_5043886257" evidence="5">
    <location>
        <begin position="24"/>
        <end position="1670"/>
    </location>
</feature>
<feature type="signal peptide" evidence="5">
    <location>
        <begin position="1"/>
        <end position="23"/>
    </location>
</feature>
<feature type="compositionally biased region" description="Polar residues" evidence="4">
    <location>
        <begin position="1354"/>
        <end position="1364"/>
    </location>
</feature>
<evidence type="ECO:0000259" key="6">
    <source>
        <dbReference type="PROSITE" id="PS51050"/>
    </source>
</evidence>
<dbReference type="PANTHER" id="PTHR46524">
    <property type="entry name" value="CW-TYPE ZINC FINGER"/>
    <property type="match status" value="1"/>
</dbReference>
<dbReference type="GO" id="GO:0008270">
    <property type="term" value="F:zinc ion binding"/>
    <property type="evidence" value="ECO:0007669"/>
    <property type="project" value="UniProtKB-KW"/>
</dbReference>
<evidence type="ECO:0000256" key="1">
    <source>
        <dbReference type="ARBA" id="ARBA00022723"/>
    </source>
</evidence>
<dbReference type="Pfam" id="PF07496">
    <property type="entry name" value="zf-CW"/>
    <property type="match status" value="1"/>
</dbReference>
<feature type="region of interest" description="Disordered" evidence="4">
    <location>
        <begin position="229"/>
        <end position="252"/>
    </location>
</feature>
<dbReference type="InterPro" id="IPR011124">
    <property type="entry name" value="Znf_CW"/>
</dbReference>
<keyword evidence="2" id="KW-0863">Zinc-finger</keyword>